<dbReference type="PANTHER" id="PTHR33365">
    <property type="entry name" value="YALI0B05434P"/>
    <property type="match status" value="1"/>
</dbReference>
<dbReference type="Pfam" id="PF11807">
    <property type="entry name" value="UstYa"/>
    <property type="match status" value="1"/>
</dbReference>
<reference evidence="5 6" key="1">
    <citation type="submission" date="2016-03" db="EMBL/GenBank/DDBJ databases">
        <authorList>
            <person name="Ploux O."/>
        </authorList>
    </citation>
    <scope>NUCLEOTIDE SEQUENCE [LARGE SCALE GENOMIC DNA]</scope>
    <source>
        <strain evidence="5 6">UAMH 11012</strain>
    </source>
</reference>
<keyword evidence="6" id="KW-1185">Reference proteome</keyword>
<organism evidence="5 6">
    <name type="scientific">Phialocephala subalpina</name>
    <dbReference type="NCBI Taxonomy" id="576137"/>
    <lineage>
        <taxon>Eukaryota</taxon>
        <taxon>Fungi</taxon>
        <taxon>Dikarya</taxon>
        <taxon>Ascomycota</taxon>
        <taxon>Pezizomycotina</taxon>
        <taxon>Leotiomycetes</taxon>
        <taxon>Helotiales</taxon>
        <taxon>Mollisiaceae</taxon>
        <taxon>Phialocephala</taxon>
        <taxon>Phialocephala fortinii species complex</taxon>
    </lineage>
</organism>
<sequence>MRMDAQYSKLHENYGHEEPSIPKDILTHDVTTSRRKSVIWGTLALAYMCGIVTVVGLLLLKRSLAQQIEVLRPLGDSPFFFEANETFAALPSPQSDQAWRDLSPSKTPWHVAHCLEYLRNALLCHADTNLEYTQHSRSERGAMAGFDTKTPHMCRDYSKVFQFAERWRVYDGKDMGERRPIENEEGREIHYVDLEEVNSASI</sequence>
<gene>
    <name evidence="5" type="ORF">PAC_14092</name>
</gene>
<dbReference type="OrthoDB" id="3687641at2759"/>
<dbReference type="Proteomes" id="UP000184330">
    <property type="component" value="Unassembled WGS sequence"/>
</dbReference>
<keyword evidence="4" id="KW-1133">Transmembrane helix</keyword>
<proteinExistence type="inferred from homology"/>
<dbReference type="GO" id="GO:0016491">
    <property type="term" value="F:oxidoreductase activity"/>
    <property type="evidence" value="ECO:0007669"/>
    <property type="project" value="UniProtKB-KW"/>
</dbReference>
<dbReference type="PANTHER" id="PTHR33365:SF11">
    <property type="entry name" value="TAT PATHWAY SIGNAL SEQUENCE"/>
    <property type="match status" value="1"/>
</dbReference>
<evidence type="ECO:0000256" key="1">
    <source>
        <dbReference type="ARBA" id="ARBA00004685"/>
    </source>
</evidence>
<evidence type="ECO:0008006" key="7">
    <source>
        <dbReference type="Google" id="ProtNLM"/>
    </source>
</evidence>
<evidence type="ECO:0000313" key="5">
    <source>
        <dbReference type="EMBL" id="CZR64194.1"/>
    </source>
</evidence>
<dbReference type="GO" id="GO:0043386">
    <property type="term" value="P:mycotoxin biosynthetic process"/>
    <property type="evidence" value="ECO:0007669"/>
    <property type="project" value="InterPro"/>
</dbReference>
<keyword evidence="4" id="KW-0812">Transmembrane</keyword>
<evidence type="ECO:0000256" key="3">
    <source>
        <dbReference type="ARBA" id="ARBA00035112"/>
    </source>
</evidence>
<dbReference type="InterPro" id="IPR021765">
    <property type="entry name" value="UstYa-like"/>
</dbReference>
<evidence type="ECO:0000256" key="4">
    <source>
        <dbReference type="SAM" id="Phobius"/>
    </source>
</evidence>
<feature type="transmembrane region" description="Helical" evidence="4">
    <location>
        <begin position="38"/>
        <end position="60"/>
    </location>
</feature>
<comment type="similarity">
    <text evidence="3">Belongs to the ustYa family.</text>
</comment>
<name>A0A1L7XGP8_9HELO</name>
<accession>A0A1L7XGP8</accession>
<keyword evidence="2" id="KW-0560">Oxidoreductase</keyword>
<evidence type="ECO:0000313" key="6">
    <source>
        <dbReference type="Proteomes" id="UP000184330"/>
    </source>
</evidence>
<evidence type="ECO:0000256" key="2">
    <source>
        <dbReference type="ARBA" id="ARBA00023002"/>
    </source>
</evidence>
<dbReference type="EMBL" id="FJOG01000026">
    <property type="protein sequence ID" value="CZR64194.1"/>
    <property type="molecule type" value="Genomic_DNA"/>
</dbReference>
<dbReference type="AlphaFoldDB" id="A0A1L7XGP8"/>
<keyword evidence="4" id="KW-0472">Membrane</keyword>
<protein>
    <recommendedName>
        <fullName evidence="7">Oxidase ustYa</fullName>
    </recommendedName>
</protein>
<comment type="pathway">
    <text evidence="1">Mycotoxin biosynthesis.</text>
</comment>